<name>A0ABN8QSW7_9CNID</name>
<gene>
    <name evidence="3" type="ORF">PLOB_00010413</name>
</gene>
<dbReference type="Pfam" id="PF15067">
    <property type="entry name" value="FAM124"/>
    <property type="match status" value="1"/>
</dbReference>
<evidence type="ECO:0000256" key="1">
    <source>
        <dbReference type="ARBA" id="ARBA00006440"/>
    </source>
</evidence>
<sequence length="361" mass="41972">MLSHPFSTLTDWLGASHSMPWYDDDENFEQEPLYKPLFQAGPCTDFREKNPYMCTLGIRIPYEQEQELKSLYSPLLQWIDPAFQLIQIDQQHKGAVVLSHEQDHLTNIIEDTYTSEHLTTQSLSVVLFLREETKYQLNARFAKDYLECPPWVFHHKIELASRTTLRSVARQDYYESSPDLPLWTVCSVHYGNEQLRFNIFVRDFQEMKEFYSVLTGTEPSACKPGFCTFDLYSQPGLDIKLSLKYSPRLQPYPPKQSLLKFNVPYILDIKERLNLILTPYGNNRWLTRDPDGNDIVLSRRESEWCDECLGEEQFTEVSDSGQWSETPSEDSSWEMCSVTDSDDFSCESGCDSLSDCGWITV</sequence>
<evidence type="ECO:0000313" key="3">
    <source>
        <dbReference type="EMBL" id="CAH3170019.1"/>
    </source>
</evidence>
<comment type="caution">
    <text evidence="3">The sequence shown here is derived from an EMBL/GenBank/DDBJ whole genome shotgun (WGS) entry which is preliminary data.</text>
</comment>
<feature type="domain" description="FAM124" evidence="2">
    <location>
        <begin position="56"/>
        <end position="297"/>
    </location>
</feature>
<keyword evidence="4" id="KW-1185">Reference proteome</keyword>
<reference evidence="3 4" key="1">
    <citation type="submission" date="2022-05" db="EMBL/GenBank/DDBJ databases">
        <authorList>
            <consortium name="Genoscope - CEA"/>
            <person name="William W."/>
        </authorList>
    </citation>
    <scope>NUCLEOTIDE SEQUENCE [LARGE SCALE GENOMIC DNA]</scope>
</reference>
<accession>A0ABN8QSW7</accession>
<dbReference type="SUPFAM" id="SSF54593">
    <property type="entry name" value="Glyoxalase/Bleomycin resistance protein/Dihydroxybiphenyl dioxygenase"/>
    <property type="match status" value="1"/>
</dbReference>
<dbReference type="EMBL" id="CALNXK010000153">
    <property type="protein sequence ID" value="CAH3170019.1"/>
    <property type="molecule type" value="Genomic_DNA"/>
</dbReference>
<dbReference type="PANTHER" id="PTHR14715">
    <property type="entry name" value="FAM124 DOMAIN-CONTAINING PROTEIN-RELATED"/>
    <property type="match status" value="1"/>
</dbReference>
<evidence type="ECO:0000313" key="4">
    <source>
        <dbReference type="Proteomes" id="UP001159405"/>
    </source>
</evidence>
<dbReference type="InterPro" id="IPR029380">
    <property type="entry name" value="FAM124"/>
</dbReference>
<dbReference type="Proteomes" id="UP001159405">
    <property type="component" value="Unassembled WGS sequence"/>
</dbReference>
<organism evidence="3 4">
    <name type="scientific">Porites lobata</name>
    <dbReference type="NCBI Taxonomy" id="104759"/>
    <lineage>
        <taxon>Eukaryota</taxon>
        <taxon>Metazoa</taxon>
        <taxon>Cnidaria</taxon>
        <taxon>Anthozoa</taxon>
        <taxon>Hexacorallia</taxon>
        <taxon>Scleractinia</taxon>
        <taxon>Fungiina</taxon>
        <taxon>Poritidae</taxon>
        <taxon>Porites</taxon>
    </lineage>
</organism>
<proteinExistence type="inferred from homology"/>
<dbReference type="PANTHER" id="PTHR14715:SF6">
    <property type="entry name" value="FAM124 DOMAIN-CONTAINING PROTEIN"/>
    <property type="match status" value="1"/>
</dbReference>
<evidence type="ECO:0000259" key="2">
    <source>
        <dbReference type="Pfam" id="PF15067"/>
    </source>
</evidence>
<dbReference type="InterPro" id="IPR029068">
    <property type="entry name" value="Glyas_Bleomycin-R_OHBP_Dase"/>
</dbReference>
<dbReference type="InterPro" id="IPR046365">
    <property type="entry name" value="FAM124_dom"/>
</dbReference>
<protein>
    <recommendedName>
        <fullName evidence="2">FAM124 domain-containing protein</fullName>
    </recommendedName>
</protein>
<comment type="similarity">
    <text evidence="1">Belongs to the FAM124 family.</text>
</comment>